<reference evidence="7 8" key="1">
    <citation type="submission" date="2020-07" db="EMBL/GenBank/DDBJ databases">
        <title>Definition of the novel symbiovar canariense within Mesorhizobium novociceri, a new species of genus Mesorhizobium nodulating Cicer canariense in the Caldera de Taburiente National Park (La Palma, Canary Islands).</title>
        <authorList>
            <person name="Leon-Barrios M."/>
            <person name="Perez-Yepez J."/>
            <person name="Flores-Felix J.D."/>
            <person name="Ramirez-Baena M.H."/>
            <person name="Pulido-Suarez L."/>
            <person name="Igual J.M."/>
            <person name="Velazquez E."/>
            <person name="Peix A."/>
        </authorList>
    </citation>
    <scope>NUCLEOTIDE SEQUENCE [LARGE SCALE GENOMIC DNA]</scope>
    <source>
        <strain evidence="7 8">CCANP35</strain>
    </source>
</reference>
<keyword evidence="8" id="KW-1185">Reference proteome</keyword>
<name>A0A838BDI9_9HYPH</name>
<dbReference type="PANTHER" id="PTHR43085">
    <property type="entry name" value="HEXOKINASE FAMILY MEMBER"/>
    <property type="match status" value="1"/>
</dbReference>
<keyword evidence="2" id="KW-0808">Transferase</keyword>
<evidence type="ECO:0000256" key="4">
    <source>
        <dbReference type="ARBA" id="ARBA00022777"/>
    </source>
</evidence>
<keyword evidence="3" id="KW-0547">Nucleotide-binding</keyword>
<evidence type="ECO:0000256" key="1">
    <source>
        <dbReference type="ARBA" id="ARBA00010688"/>
    </source>
</evidence>
<evidence type="ECO:0000256" key="3">
    <source>
        <dbReference type="ARBA" id="ARBA00022741"/>
    </source>
</evidence>
<dbReference type="Gene3D" id="3.40.1190.20">
    <property type="match status" value="1"/>
</dbReference>
<comment type="similarity">
    <text evidence="1">Belongs to the carbohydrate kinase PfkB family.</text>
</comment>
<gene>
    <name evidence="7" type="ORF">H0241_24715</name>
</gene>
<dbReference type="Proteomes" id="UP000558284">
    <property type="component" value="Unassembled WGS sequence"/>
</dbReference>
<dbReference type="SUPFAM" id="SSF53613">
    <property type="entry name" value="Ribokinase-like"/>
    <property type="match status" value="1"/>
</dbReference>
<feature type="domain" description="Carbohydrate kinase PfkB" evidence="6">
    <location>
        <begin position="58"/>
        <end position="309"/>
    </location>
</feature>
<dbReference type="PANTHER" id="PTHR43085:SF1">
    <property type="entry name" value="PSEUDOURIDINE KINASE-RELATED"/>
    <property type="match status" value="1"/>
</dbReference>
<organism evidence="7 8">
    <name type="scientific">Mesorhizobium neociceri</name>
    <dbReference type="NCBI Taxonomy" id="1307853"/>
    <lineage>
        <taxon>Bacteria</taxon>
        <taxon>Pseudomonadati</taxon>
        <taxon>Pseudomonadota</taxon>
        <taxon>Alphaproteobacteria</taxon>
        <taxon>Hyphomicrobiales</taxon>
        <taxon>Phyllobacteriaceae</taxon>
        <taxon>Mesorhizobium</taxon>
    </lineage>
</organism>
<keyword evidence="5" id="KW-0067">ATP-binding</keyword>
<evidence type="ECO:0000313" key="8">
    <source>
        <dbReference type="Proteomes" id="UP000558284"/>
    </source>
</evidence>
<dbReference type="InterPro" id="IPR050306">
    <property type="entry name" value="PfkB_Carbo_kinase"/>
</dbReference>
<proteinExistence type="inferred from homology"/>
<dbReference type="AlphaFoldDB" id="A0A838BDI9"/>
<protein>
    <submittedName>
        <fullName evidence="7">Sugar kinase</fullName>
    </submittedName>
</protein>
<dbReference type="GO" id="GO:0005524">
    <property type="term" value="F:ATP binding"/>
    <property type="evidence" value="ECO:0007669"/>
    <property type="project" value="UniProtKB-KW"/>
</dbReference>
<evidence type="ECO:0000256" key="2">
    <source>
        <dbReference type="ARBA" id="ARBA00022679"/>
    </source>
</evidence>
<comment type="caution">
    <text evidence="7">The sequence shown here is derived from an EMBL/GenBank/DDBJ whole genome shotgun (WGS) entry which is preliminary data.</text>
</comment>
<evidence type="ECO:0000256" key="5">
    <source>
        <dbReference type="ARBA" id="ARBA00022840"/>
    </source>
</evidence>
<dbReference type="InterPro" id="IPR011611">
    <property type="entry name" value="PfkB_dom"/>
</dbReference>
<evidence type="ECO:0000259" key="6">
    <source>
        <dbReference type="Pfam" id="PF00294"/>
    </source>
</evidence>
<dbReference type="GO" id="GO:0016301">
    <property type="term" value="F:kinase activity"/>
    <property type="evidence" value="ECO:0007669"/>
    <property type="project" value="UniProtKB-KW"/>
</dbReference>
<dbReference type="CDD" id="cd01166">
    <property type="entry name" value="KdgK"/>
    <property type="match status" value="1"/>
</dbReference>
<dbReference type="Pfam" id="PF00294">
    <property type="entry name" value="PfkB"/>
    <property type="match status" value="1"/>
</dbReference>
<evidence type="ECO:0000313" key="7">
    <source>
        <dbReference type="EMBL" id="MBA1143430.1"/>
    </source>
</evidence>
<sequence length="328" mass="34070">MSLSRRSEIAAEAVGPTIVAGEILVEIMATERGFGFLEPQTLTGPFPSGAPAIFIDQVGRLGGGAGIIGCVGRDDFGTLNLERLKRDGVDVAAVDISDRFPTGCAFVRYRPDGGRDFVYNIAESAAGQIHLTTAARVLADKAGHLHIMGSTLSIAGLKEIVAYAGKAVRARGGSTSFDPNMRKELIAGADGALFSALVDDADLLLPSGDELLAAAGIDDEQQAVTALFARGVGEIVLKRGADGSSWFGADGARIDCAGFLVEEVDPTGAGDCFGATYLTCRRQGMEPGKALLYANAAGARNVTRRGPMEGVAGFDVLDQFIAGTARRT</sequence>
<dbReference type="EMBL" id="JACDTY010000014">
    <property type="protein sequence ID" value="MBA1143430.1"/>
    <property type="molecule type" value="Genomic_DNA"/>
</dbReference>
<keyword evidence="4 7" id="KW-0418">Kinase</keyword>
<accession>A0A838BDI9</accession>
<dbReference type="InterPro" id="IPR029056">
    <property type="entry name" value="Ribokinase-like"/>
</dbReference>
<dbReference type="RefSeq" id="WP_181060446.1">
    <property type="nucleotide sequence ID" value="NZ_JACDTY010000014.1"/>
</dbReference>